<evidence type="ECO:0000313" key="2">
    <source>
        <dbReference type="EMBL" id="AOZ51649.1"/>
    </source>
</evidence>
<organism evidence="2 3">
    <name type="scientific">Chromobacterium vaccinii</name>
    <dbReference type="NCBI Taxonomy" id="1108595"/>
    <lineage>
        <taxon>Bacteria</taxon>
        <taxon>Pseudomonadati</taxon>
        <taxon>Pseudomonadota</taxon>
        <taxon>Betaproteobacteria</taxon>
        <taxon>Neisseriales</taxon>
        <taxon>Chromobacteriaceae</taxon>
        <taxon>Chromobacterium</taxon>
    </lineage>
</organism>
<evidence type="ECO:0000259" key="1">
    <source>
        <dbReference type="Pfam" id="PF13511"/>
    </source>
</evidence>
<dbReference type="STRING" id="1108595.BKX93_17695"/>
<dbReference type="Proteomes" id="UP000178776">
    <property type="component" value="Chromosome"/>
</dbReference>
<reference evidence="2 3" key="1">
    <citation type="submission" date="2016-10" db="EMBL/GenBank/DDBJ databases">
        <title>Chromobacterium muskegensis sp. nov., an insecticidal bacterium isolated from Sphagnum bogs.</title>
        <authorList>
            <person name="Sparks M.E."/>
            <person name="Blackburn M.B."/>
            <person name="Gundersen-Rindal D.E."/>
            <person name="Mitchell A."/>
            <person name="Farrar R."/>
            <person name="Kuhar D."/>
        </authorList>
    </citation>
    <scope>NUCLEOTIDE SEQUENCE [LARGE SCALE GENOMIC DNA]</scope>
    <source>
        <strain evidence="2 3">21-1</strain>
    </source>
</reference>
<protein>
    <recommendedName>
        <fullName evidence="1">DUF4124 domain-containing protein</fullName>
    </recommendedName>
</protein>
<dbReference type="EMBL" id="CP017707">
    <property type="protein sequence ID" value="AOZ51649.1"/>
    <property type="molecule type" value="Genomic_DNA"/>
</dbReference>
<evidence type="ECO:0000313" key="3">
    <source>
        <dbReference type="Proteomes" id="UP000178776"/>
    </source>
</evidence>
<proteinExistence type="predicted"/>
<dbReference type="KEGG" id="cvc:BKX93_17695"/>
<accession>A0A1D9LKA9</accession>
<gene>
    <name evidence="2" type="ORF">BKX93_17695</name>
</gene>
<dbReference type="RefSeq" id="WP_046166382.1">
    <property type="nucleotide sequence ID" value="NZ_CP017707.1"/>
</dbReference>
<sequence length="154" mass="17809">MKNLFLLGLLLGADLCSAEVFKCRNADGSVVYGQQPCPAGSQTVEMDRHPFSVIEQNDGGQTAKRYREQLRQWSDLRDKSRQADAKAELRERSAQRRKWLAEREHCRRLDAKRAALDANLRRGQPLQEAERVKLRLAKVEDQMQDRACHLYKED</sequence>
<dbReference type="GeneID" id="68843038"/>
<dbReference type="InterPro" id="IPR025392">
    <property type="entry name" value="DUF4124"/>
</dbReference>
<name>A0A1D9LKA9_9NEIS</name>
<dbReference type="Pfam" id="PF13511">
    <property type="entry name" value="DUF4124"/>
    <property type="match status" value="1"/>
</dbReference>
<dbReference type="AlphaFoldDB" id="A0A1D9LKA9"/>
<feature type="domain" description="DUF4124" evidence="1">
    <location>
        <begin position="8"/>
        <end position="55"/>
    </location>
</feature>